<dbReference type="InterPro" id="IPR036397">
    <property type="entry name" value="RNaseH_sf"/>
</dbReference>
<keyword evidence="2" id="KW-1185">Reference proteome</keyword>
<proteinExistence type="predicted"/>
<accession>A0ABY6JX15</accession>
<dbReference type="Proteomes" id="UP001235939">
    <property type="component" value="Chromosome 01"/>
</dbReference>
<evidence type="ECO:0000313" key="1">
    <source>
        <dbReference type="EMBL" id="UYV61166.1"/>
    </source>
</evidence>
<gene>
    <name evidence="1" type="ORF">LAZ67_1003682</name>
</gene>
<name>A0ABY6JX15_9ARAC</name>
<sequence length="223" mass="25810">MTCGSYLGGNVIISTNRTSPCLSRRCLSLRGLLFIIPQYCCSVGRDPRTVSRILNRRFQDSHTERRTGFQRPAITNSREDRHVTCMALMDRIATSLESFSSQNSSKRESLSLRLLLTLHTKHKRLQWYDQRRTWTLKWSNLMFLDESRFCFQHHKSYISVWCHRGEGILPACIRYRHTGLSPGVMLWGAIGYTSRSPLVRIPSNLNSSRYISDLLKPVVVPFI</sequence>
<dbReference type="EMBL" id="CP092863">
    <property type="protein sequence ID" value="UYV61166.1"/>
    <property type="molecule type" value="Genomic_DNA"/>
</dbReference>
<reference evidence="1 2" key="1">
    <citation type="submission" date="2022-01" db="EMBL/GenBank/DDBJ databases">
        <title>A chromosomal length assembly of Cordylochernes scorpioides.</title>
        <authorList>
            <person name="Zeh D."/>
            <person name="Zeh J."/>
        </authorList>
    </citation>
    <scope>NUCLEOTIDE SEQUENCE [LARGE SCALE GENOMIC DNA]</scope>
    <source>
        <strain evidence="1">IN4F17</strain>
        <tissue evidence="1">Whole Body</tissue>
    </source>
</reference>
<organism evidence="1 2">
    <name type="scientific">Cordylochernes scorpioides</name>
    <dbReference type="NCBI Taxonomy" id="51811"/>
    <lineage>
        <taxon>Eukaryota</taxon>
        <taxon>Metazoa</taxon>
        <taxon>Ecdysozoa</taxon>
        <taxon>Arthropoda</taxon>
        <taxon>Chelicerata</taxon>
        <taxon>Arachnida</taxon>
        <taxon>Pseudoscorpiones</taxon>
        <taxon>Cheliferoidea</taxon>
        <taxon>Chernetidae</taxon>
        <taxon>Cordylochernes</taxon>
    </lineage>
</organism>
<evidence type="ECO:0000313" key="2">
    <source>
        <dbReference type="Proteomes" id="UP001235939"/>
    </source>
</evidence>
<evidence type="ECO:0008006" key="3">
    <source>
        <dbReference type="Google" id="ProtNLM"/>
    </source>
</evidence>
<protein>
    <recommendedName>
        <fullName evidence="3">Transposase</fullName>
    </recommendedName>
</protein>
<dbReference type="Gene3D" id="3.30.420.10">
    <property type="entry name" value="Ribonuclease H-like superfamily/Ribonuclease H"/>
    <property type="match status" value="1"/>
</dbReference>